<evidence type="ECO:0000313" key="1">
    <source>
        <dbReference type="EnsemblProtists" id="PYU1_T011428"/>
    </source>
</evidence>
<protein>
    <submittedName>
        <fullName evidence="1">Uncharacterized protein</fullName>
    </submittedName>
</protein>
<dbReference type="InParanoid" id="K3X2H9"/>
<name>K3X2H9_GLOUD</name>
<dbReference type="EMBL" id="GL376571">
    <property type="status" value="NOT_ANNOTATED_CDS"/>
    <property type="molecule type" value="Genomic_DNA"/>
</dbReference>
<dbReference type="VEuPathDB" id="FungiDB:PYU1_G011403"/>
<proteinExistence type="predicted"/>
<evidence type="ECO:0000313" key="2">
    <source>
        <dbReference type="Proteomes" id="UP000019132"/>
    </source>
</evidence>
<organism evidence="1 2">
    <name type="scientific">Globisporangium ultimum (strain ATCC 200006 / CBS 805.95 / DAOM BR144)</name>
    <name type="common">Pythium ultimum</name>
    <dbReference type="NCBI Taxonomy" id="431595"/>
    <lineage>
        <taxon>Eukaryota</taxon>
        <taxon>Sar</taxon>
        <taxon>Stramenopiles</taxon>
        <taxon>Oomycota</taxon>
        <taxon>Peronosporomycetes</taxon>
        <taxon>Pythiales</taxon>
        <taxon>Pythiaceae</taxon>
        <taxon>Globisporangium</taxon>
    </lineage>
</organism>
<dbReference type="HOGENOM" id="CLU_2763458_0_0_1"/>
<keyword evidence="2" id="KW-1185">Reference proteome</keyword>
<dbReference type="EnsemblProtists" id="PYU1_T011428">
    <property type="protein sequence ID" value="PYU1_T011428"/>
    <property type="gene ID" value="PYU1_G011403"/>
</dbReference>
<reference evidence="2" key="1">
    <citation type="journal article" date="2010" name="Genome Biol.">
        <title>Genome sequence of the necrotrophic plant pathogen Pythium ultimum reveals original pathogenicity mechanisms and effector repertoire.</title>
        <authorList>
            <person name="Levesque C.A."/>
            <person name="Brouwer H."/>
            <person name="Cano L."/>
            <person name="Hamilton J.P."/>
            <person name="Holt C."/>
            <person name="Huitema E."/>
            <person name="Raffaele S."/>
            <person name="Robideau G.P."/>
            <person name="Thines M."/>
            <person name="Win J."/>
            <person name="Zerillo M.M."/>
            <person name="Beakes G.W."/>
            <person name="Boore J.L."/>
            <person name="Busam D."/>
            <person name="Dumas B."/>
            <person name="Ferriera S."/>
            <person name="Fuerstenberg S.I."/>
            <person name="Gachon C.M."/>
            <person name="Gaulin E."/>
            <person name="Govers F."/>
            <person name="Grenville-Briggs L."/>
            <person name="Horner N."/>
            <person name="Hostetler J."/>
            <person name="Jiang R.H."/>
            <person name="Johnson J."/>
            <person name="Krajaejun T."/>
            <person name="Lin H."/>
            <person name="Meijer H.J."/>
            <person name="Moore B."/>
            <person name="Morris P."/>
            <person name="Phuntmart V."/>
            <person name="Puiu D."/>
            <person name="Shetty J."/>
            <person name="Stajich J.E."/>
            <person name="Tripathy S."/>
            <person name="Wawra S."/>
            <person name="van West P."/>
            <person name="Whitty B.R."/>
            <person name="Coutinho P.M."/>
            <person name="Henrissat B."/>
            <person name="Martin F."/>
            <person name="Thomas P.D."/>
            <person name="Tyler B.M."/>
            <person name="De Vries R.P."/>
            <person name="Kamoun S."/>
            <person name="Yandell M."/>
            <person name="Tisserat N."/>
            <person name="Buell C.R."/>
        </authorList>
    </citation>
    <scope>NUCLEOTIDE SEQUENCE</scope>
    <source>
        <strain evidence="2">DAOM:BR144</strain>
    </source>
</reference>
<sequence length="70" mass="7773">MRIHDAHSKAGAPFIVLENASGTRKPQMAFNLMARDAVDFVVQKVNHNEFRAKLMVYSLSTGSVSELPLE</sequence>
<reference evidence="2" key="2">
    <citation type="submission" date="2010-04" db="EMBL/GenBank/DDBJ databases">
        <authorList>
            <person name="Buell R."/>
            <person name="Hamilton J."/>
            <person name="Hostetler J."/>
        </authorList>
    </citation>
    <scope>NUCLEOTIDE SEQUENCE [LARGE SCALE GENOMIC DNA]</scope>
    <source>
        <strain evidence="2">DAOM:BR144</strain>
    </source>
</reference>
<dbReference type="Proteomes" id="UP000019132">
    <property type="component" value="Unassembled WGS sequence"/>
</dbReference>
<reference evidence="1" key="3">
    <citation type="submission" date="2015-02" db="UniProtKB">
        <authorList>
            <consortium name="EnsemblProtists"/>
        </authorList>
    </citation>
    <scope>IDENTIFICATION</scope>
    <source>
        <strain evidence="1">DAOM BR144</strain>
    </source>
</reference>
<accession>K3X2H9</accession>
<dbReference type="AlphaFoldDB" id="K3X2H9"/>